<keyword evidence="3" id="KW-1185">Reference proteome</keyword>
<dbReference type="EMBL" id="KB870806">
    <property type="protein sequence ID" value="EOA34085.1"/>
    <property type="molecule type" value="Genomic_DNA"/>
</dbReference>
<feature type="region of interest" description="Disordered" evidence="1">
    <location>
        <begin position="47"/>
        <end position="101"/>
    </location>
</feature>
<feature type="compositionally biased region" description="Polar residues" evidence="1">
    <location>
        <begin position="57"/>
        <end position="70"/>
    </location>
</feature>
<accession>R0I7N7</accession>
<organism evidence="2 3">
    <name type="scientific">Capsella rubella</name>
    <dbReference type="NCBI Taxonomy" id="81985"/>
    <lineage>
        <taxon>Eukaryota</taxon>
        <taxon>Viridiplantae</taxon>
        <taxon>Streptophyta</taxon>
        <taxon>Embryophyta</taxon>
        <taxon>Tracheophyta</taxon>
        <taxon>Spermatophyta</taxon>
        <taxon>Magnoliopsida</taxon>
        <taxon>eudicotyledons</taxon>
        <taxon>Gunneridae</taxon>
        <taxon>Pentapetalae</taxon>
        <taxon>rosids</taxon>
        <taxon>malvids</taxon>
        <taxon>Brassicales</taxon>
        <taxon>Brassicaceae</taxon>
        <taxon>Camelineae</taxon>
        <taxon>Capsella</taxon>
    </lineage>
</organism>
<gene>
    <name evidence="2" type="ORF">CARUB_v10021586mg</name>
</gene>
<evidence type="ECO:0000256" key="1">
    <source>
        <dbReference type="SAM" id="MobiDB-lite"/>
    </source>
</evidence>
<name>R0I7N7_9BRAS</name>
<protein>
    <submittedName>
        <fullName evidence="2">Uncharacterized protein</fullName>
    </submittedName>
</protein>
<evidence type="ECO:0000313" key="3">
    <source>
        <dbReference type="Proteomes" id="UP000029121"/>
    </source>
</evidence>
<proteinExistence type="predicted"/>
<sequence length="125" mass="14511">MWFWAKCNRCKTQCQYLAPYCHYKSIHCQNYGQDFIATQLMKPVNYSLSPQQQQQQNSAQNKATNKSTNGASSSVRYPSSSAAQKIPQATKQVPKVQQQTKKQLEPLLRKEFLHRVLEQPLKLHR</sequence>
<evidence type="ECO:0000313" key="2">
    <source>
        <dbReference type="EMBL" id="EOA34085.1"/>
    </source>
</evidence>
<feature type="compositionally biased region" description="Low complexity" evidence="1">
    <location>
        <begin position="71"/>
        <end position="101"/>
    </location>
</feature>
<reference evidence="3" key="1">
    <citation type="journal article" date="2013" name="Nat. Genet.">
        <title>The Capsella rubella genome and the genomic consequences of rapid mating system evolution.</title>
        <authorList>
            <person name="Slotte T."/>
            <person name="Hazzouri K.M."/>
            <person name="Agren J.A."/>
            <person name="Koenig D."/>
            <person name="Maumus F."/>
            <person name="Guo Y.L."/>
            <person name="Steige K."/>
            <person name="Platts A.E."/>
            <person name="Escobar J.S."/>
            <person name="Newman L.K."/>
            <person name="Wang W."/>
            <person name="Mandakova T."/>
            <person name="Vello E."/>
            <person name="Smith L.M."/>
            <person name="Henz S.R."/>
            <person name="Steffen J."/>
            <person name="Takuno S."/>
            <person name="Brandvain Y."/>
            <person name="Coop G."/>
            <person name="Andolfatto P."/>
            <person name="Hu T.T."/>
            <person name="Blanchette M."/>
            <person name="Clark R.M."/>
            <person name="Quesneville H."/>
            <person name="Nordborg M."/>
            <person name="Gaut B.S."/>
            <person name="Lysak M.A."/>
            <person name="Jenkins J."/>
            <person name="Grimwood J."/>
            <person name="Chapman J."/>
            <person name="Prochnik S."/>
            <person name="Shu S."/>
            <person name="Rokhsar D."/>
            <person name="Schmutz J."/>
            <person name="Weigel D."/>
            <person name="Wright S.I."/>
        </authorList>
    </citation>
    <scope>NUCLEOTIDE SEQUENCE [LARGE SCALE GENOMIC DNA]</scope>
    <source>
        <strain evidence="3">cv. Monte Gargano</strain>
    </source>
</reference>
<dbReference type="Proteomes" id="UP000029121">
    <property type="component" value="Unassembled WGS sequence"/>
</dbReference>
<dbReference type="AlphaFoldDB" id="R0I7N7"/>